<protein>
    <submittedName>
        <fullName evidence="1">Uncharacterized protein</fullName>
    </submittedName>
</protein>
<proteinExistence type="predicted"/>
<accession>A0A495UNT6</accession>
<reference evidence="1 2" key="1">
    <citation type="submission" date="2018-10" db="EMBL/GenBank/DDBJ databases">
        <title>Genomic Encyclopedia of Archaeal and Bacterial Type Strains, Phase II (KMG-II): from individual species to whole genera.</title>
        <authorList>
            <person name="Goeker M."/>
        </authorList>
    </citation>
    <scope>NUCLEOTIDE SEQUENCE [LARGE SCALE GENOMIC DNA]</scope>
    <source>
        <strain evidence="1 2">DSM 235</strain>
    </source>
</reference>
<sequence>MTNLARVAPAPVPAPRGFFSVPARHAGRVVARVSSSGLVWAWRAMRKGDLPSPRCLFVPVRNPAHAAAVSACVKAQGWQAQTKPGTACAVYRAGPLSAFAPPLAVKVRLPAGISSSVARAQLRAAWLNLVRP</sequence>
<dbReference type="EMBL" id="RBXL01000002">
    <property type="protein sequence ID" value="RKT37905.1"/>
    <property type="molecule type" value="Genomic_DNA"/>
</dbReference>
<organism evidence="1 2">
    <name type="scientific">Thiocapsa rosea</name>
    <dbReference type="NCBI Taxonomy" id="69360"/>
    <lineage>
        <taxon>Bacteria</taxon>
        <taxon>Pseudomonadati</taxon>
        <taxon>Pseudomonadota</taxon>
        <taxon>Gammaproteobacteria</taxon>
        <taxon>Chromatiales</taxon>
        <taxon>Chromatiaceae</taxon>
        <taxon>Thiocapsa</taxon>
    </lineage>
</organism>
<evidence type="ECO:0000313" key="1">
    <source>
        <dbReference type="EMBL" id="RKT37905.1"/>
    </source>
</evidence>
<comment type="caution">
    <text evidence="1">The sequence shown here is derived from an EMBL/GenBank/DDBJ whole genome shotgun (WGS) entry which is preliminary data.</text>
</comment>
<gene>
    <name evidence="1" type="ORF">BDD21_5416</name>
</gene>
<keyword evidence="2" id="KW-1185">Reference proteome</keyword>
<evidence type="ECO:0000313" key="2">
    <source>
        <dbReference type="Proteomes" id="UP000274556"/>
    </source>
</evidence>
<name>A0A495UNT6_9GAMM</name>
<dbReference type="Proteomes" id="UP000274556">
    <property type="component" value="Unassembled WGS sequence"/>
</dbReference>
<dbReference type="AlphaFoldDB" id="A0A495UNT6"/>